<dbReference type="EnsemblProtists" id="EKX33819">
    <property type="protein sequence ID" value="EKX33819"/>
    <property type="gene ID" value="GUITHDRAFT_155928"/>
</dbReference>
<evidence type="ECO:0000313" key="2">
    <source>
        <dbReference type="EMBL" id="EKX33819.1"/>
    </source>
</evidence>
<evidence type="ECO:0000313" key="3">
    <source>
        <dbReference type="EnsemblProtists" id="EKX33819"/>
    </source>
</evidence>
<dbReference type="PANTHER" id="PTHR36327">
    <property type="entry name" value="UNNAMED PRODUCT"/>
    <property type="match status" value="1"/>
</dbReference>
<dbReference type="EMBL" id="JH993128">
    <property type="protein sequence ID" value="EKX33819.1"/>
    <property type="molecule type" value="Genomic_DNA"/>
</dbReference>
<reference evidence="4" key="2">
    <citation type="submission" date="2012-11" db="EMBL/GenBank/DDBJ databases">
        <authorList>
            <person name="Kuo A."/>
            <person name="Curtis B.A."/>
            <person name="Tanifuji G."/>
            <person name="Burki F."/>
            <person name="Gruber A."/>
            <person name="Irimia M."/>
            <person name="Maruyama S."/>
            <person name="Arias M.C."/>
            <person name="Ball S.G."/>
            <person name="Gile G.H."/>
            <person name="Hirakawa Y."/>
            <person name="Hopkins J.F."/>
            <person name="Rensing S.A."/>
            <person name="Schmutz J."/>
            <person name="Symeonidi A."/>
            <person name="Elias M."/>
            <person name="Eveleigh R.J."/>
            <person name="Herman E.K."/>
            <person name="Klute M.J."/>
            <person name="Nakayama T."/>
            <person name="Obornik M."/>
            <person name="Reyes-Prieto A."/>
            <person name="Armbrust E.V."/>
            <person name="Aves S.J."/>
            <person name="Beiko R.G."/>
            <person name="Coutinho P."/>
            <person name="Dacks J.B."/>
            <person name="Durnford D.G."/>
            <person name="Fast N.M."/>
            <person name="Green B.R."/>
            <person name="Grisdale C."/>
            <person name="Hempe F."/>
            <person name="Henrissat B."/>
            <person name="Hoppner M.P."/>
            <person name="Ishida K.-I."/>
            <person name="Kim E."/>
            <person name="Koreny L."/>
            <person name="Kroth P.G."/>
            <person name="Liu Y."/>
            <person name="Malik S.-B."/>
            <person name="Maier U.G."/>
            <person name="McRose D."/>
            <person name="Mock T."/>
            <person name="Neilson J.A."/>
            <person name="Onodera N.T."/>
            <person name="Poole A.M."/>
            <person name="Pritham E.J."/>
            <person name="Richards T.A."/>
            <person name="Rocap G."/>
            <person name="Roy S.W."/>
            <person name="Sarai C."/>
            <person name="Schaack S."/>
            <person name="Shirato S."/>
            <person name="Slamovits C.H."/>
            <person name="Spencer D.F."/>
            <person name="Suzuki S."/>
            <person name="Worden A.Z."/>
            <person name="Zauner S."/>
            <person name="Barry K."/>
            <person name="Bell C."/>
            <person name="Bharti A.K."/>
            <person name="Crow J.A."/>
            <person name="Grimwood J."/>
            <person name="Kramer R."/>
            <person name="Lindquist E."/>
            <person name="Lucas S."/>
            <person name="Salamov A."/>
            <person name="McFadden G.I."/>
            <person name="Lane C.E."/>
            <person name="Keeling P.J."/>
            <person name="Gray M.W."/>
            <person name="Grigoriev I.V."/>
            <person name="Archibald J.M."/>
        </authorList>
    </citation>
    <scope>NUCLEOTIDE SEQUENCE</scope>
    <source>
        <strain evidence="4">CCMP2712</strain>
    </source>
</reference>
<keyword evidence="4" id="KW-1185">Reference proteome</keyword>
<organism evidence="2">
    <name type="scientific">Guillardia theta (strain CCMP2712)</name>
    <name type="common">Cryptophyte</name>
    <dbReference type="NCBI Taxonomy" id="905079"/>
    <lineage>
        <taxon>Eukaryota</taxon>
        <taxon>Cryptophyceae</taxon>
        <taxon>Pyrenomonadales</taxon>
        <taxon>Geminigeraceae</taxon>
        <taxon>Guillardia</taxon>
    </lineage>
</organism>
<reference evidence="3" key="3">
    <citation type="submission" date="2016-03" db="UniProtKB">
        <authorList>
            <consortium name="EnsemblProtists"/>
        </authorList>
    </citation>
    <scope>IDENTIFICATION</scope>
</reference>
<dbReference type="PaxDb" id="55529-EKX33819"/>
<dbReference type="HOGENOM" id="CLU_1520651_0_0_1"/>
<keyword evidence="1" id="KW-0732">Signal</keyword>
<evidence type="ECO:0000313" key="4">
    <source>
        <dbReference type="Proteomes" id="UP000011087"/>
    </source>
</evidence>
<dbReference type="KEGG" id="gtt:GUITHDRAFT_155928"/>
<feature type="chain" id="PRO_5008769878" evidence="1">
    <location>
        <begin position="18"/>
        <end position="177"/>
    </location>
</feature>
<dbReference type="PANTHER" id="PTHR36327:SF1">
    <property type="entry name" value="OS03G0731100 PROTEIN"/>
    <property type="match status" value="1"/>
</dbReference>
<evidence type="ECO:0000256" key="1">
    <source>
        <dbReference type="SAM" id="SignalP"/>
    </source>
</evidence>
<proteinExistence type="predicted"/>
<dbReference type="GeneID" id="17290551"/>
<protein>
    <submittedName>
        <fullName evidence="2 3">Uncharacterized protein</fullName>
    </submittedName>
</protein>
<name>L1ID49_GUITC</name>
<accession>L1ID49</accession>
<dbReference type="RefSeq" id="XP_005820799.1">
    <property type="nucleotide sequence ID" value="XM_005820742.1"/>
</dbReference>
<dbReference type="AlphaFoldDB" id="L1ID49"/>
<dbReference type="OrthoDB" id="43448at2759"/>
<dbReference type="Proteomes" id="UP000011087">
    <property type="component" value="Unassembled WGS sequence"/>
</dbReference>
<reference evidence="2 4" key="1">
    <citation type="journal article" date="2012" name="Nature">
        <title>Algal genomes reveal evolutionary mosaicism and the fate of nucleomorphs.</title>
        <authorList>
            <consortium name="DOE Joint Genome Institute"/>
            <person name="Curtis B.A."/>
            <person name="Tanifuji G."/>
            <person name="Burki F."/>
            <person name="Gruber A."/>
            <person name="Irimia M."/>
            <person name="Maruyama S."/>
            <person name="Arias M.C."/>
            <person name="Ball S.G."/>
            <person name="Gile G.H."/>
            <person name="Hirakawa Y."/>
            <person name="Hopkins J.F."/>
            <person name="Kuo A."/>
            <person name="Rensing S.A."/>
            <person name="Schmutz J."/>
            <person name="Symeonidi A."/>
            <person name="Elias M."/>
            <person name="Eveleigh R.J."/>
            <person name="Herman E.K."/>
            <person name="Klute M.J."/>
            <person name="Nakayama T."/>
            <person name="Obornik M."/>
            <person name="Reyes-Prieto A."/>
            <person name="Armbrust E.V."/>
            <person name="Aves S.J."/>
            <person name="Beiko R.G."/>
            <person name="Coutinho P."/>
            <person name="Dacks J.B."/>
            <person name="Durnford D.G."/>
            <person name="Fast N.M."/>
            <person name="Green B.R."/>
            <person name="Grisdale C.J."/>
            <person name="Hempel F."/>
            <person name="Henrissat B."/>
            <person name="Hoppner M.P."/>
            <person name="Ishida K."/>
            <person name="Kim E."/>
            <person name="Koreny L."/>
            <person name="Kroth P.G."/>
            <person name="Liu Y."/>
            <person name="Malik S.B."/>
            <person name="Maier U.G."/>
            <person name="McRose D."/>
            <person name="Mock T."/>
            <person name="Neilson J.A."/>
            <person name="Onodera N.T."/>
            <person name="Poole A.M."/>
            <person name="Pritham E.J."/>
            <person name="Richards T.A."/>
            <person name="Rocap G."/>
            <person name="Roy S.W."/>
            <person name="Sarai C."/>
            <person name="Schaack S."/>
            <person name="Shirato S."/>
            <person name="Slamovits C.H."/>
            <person name="Spencer D.F."/>
            <person name="Suzuki S."/>
            <person name="Worden A.Z."/>
            <person name="Zauner S."/>
            <person name="Barry K."/>
            <person name="Bell C."/>
            <person name="Bharti A.K."/>
            <person name="Crow J.A."/>
            <person name="Grimwood J."/>
            <person name="Kramer R."/>
            <person name="Lindquist E."/>
            <person name="Lucas S."/>
            <person name="Salamov A."/>
            <person name="McFadden G.I."/>
            <person name="Lane C.E."/>
            <person name="Keeling P.J."/>
            <person name="Gray M.W."/>
            <person name="Grigoriev I.V."/>
            <person name="Archibald J.M."/>
        </authorList>
    </citation>
    <scope>NUCLEOTIDE SEQUENCE</scope>
    <source>
        <strain evidence="2 4">CCMP2712</strain>
    </source>
</reference>
<sequence length="177" mass="19246">MLLRVTSAMALIGAASSFMISLPAPSHTSCLTTVCSVVSPNPSQPSFSSSRRSIVAGILSVGGAFLAGPVLAEDRPKIPEDQMIKPPSNSCAQGVGGKCEELAEGNPLIMELQKRSAANRLKYQKEELESYWNRNYKDFFDNSCTAQNRKCNFVQREDGTWAVIDKDSTIPLKSSKQ</sequence>
<dbReference type="eggNOG" id="ENOG502SH2H">
    <property type="taxonomic scope" value="Eukaryota"/>
</dbReference>
<gene>
    <name evidence="2" type="ORF">GUITHDRAFT_155928</name>
</gene>
<feature type="signal peptide" evidence="1">
    <location>
        <begin position="1"/>
        <end position="17"/>
    </location>
</feature>